<proteinExistence type="predicted"/>
<name>A0A0A9DBQ8_ARUDO</name>
<dbReference type="EMBL" id="GBRH01216718">
    <property type="protein sequence ID" value="JAD81177.1"/>
    <property type="molecule type" value="Transcribed_RNA"/>
</dbReference>
<dbReference type="AlphaFoldDB" id="A0A0A9DBQ8"/>
<organism evidence="1">
    <name type="scientific">Arundo donax</name>
    <name type="common">Giant reed</name>
    <name type="synonym">Donax arundinaceus</name>
    <dbReference type="NCBI Taxonomy" id="35708"/>
    <lineage>
        <taxon>Eukaryota</taxon>
        <taxon>Viridiplantae</taxon>
        <taxon>Streptophyta</taxon>
        <taxon>Embryophyta</taxon>
        <taxon>Tracheophyta</taxon>
        <taxon>Spermatophyta</taxon>
        <taxon>Magnoliopsida</taxon>
        <taxon>Liliopsida</taxon>
        <taxon>Poales</taxon>
        <taxon>Poaceae</taxon>
        <taxon>PACMAD clade</taxon>
        <taxon>Arundinoideae</taxon>
        <taxon>Arundineae</taxon>
        <taxon>Arundo</taxon>
    </lineage>
</organism>
<evidence type="ECO:0000313" key="1">
    <source>
        <dbReference type="EMBL" id="JAD81177.1"/>
    </source>
</evidence>
<sequence length="156" mass="17769">MAGGPVPCDAKSHEIHTASMITVTATGMLVVRFTADANYCRACSIGTYSAIASVSRLISCTQPHRAGGPNFLNDYLNRYARLIIGARRKRNPEVQWRQLMITWTLNCPTRPARLQFKGHQLTCSTCPQTYHESDTIQNPTFYYYYYYHPCSLNFFK</sequence>
<accession>A0A0A9DBQ8</accession>
<reference evidence="1" key="1">
    <citation type="submission" date="2014-09" db="EMBL/GenBank/DDBJ databases">
        <authorList>
            <person name="Magalhaes I.L.F."/>
            <person name="Oliveira U."/>
            <person name="Santos F.R."/>
            <person name="Vidigal T.H.D.A."/>
            <person name="Brescovit A.D."/>
            <person name="Santos A.J."/>
        </authorList>
    </citation>
    <scope>NUCLEOTIDE SEQUENCE</scope>
    <source>
        <tissue evidence="1">Shoot tissue taken approximately 20 cm above the soil surface</tissue>
    </source>
</reference>
<reference evidence="1" key="2">
    <citation type="journal article" date="2015" name="Data Brief">
        <title>Shoot transcriptome of the giant reed, Arundo donax.</title>
        <authorList>
            <person name="Barrero R.A."/>
            <person name="Guerrero F.D."/>
            <person name="Moolhuijzen P."/>
            <person name="Goolsby J.A."/>
            <person name="Tidwell J."/>
            <person name="Bellgard S.E."/>
            <person name="Bellgard M.I."/>
        </authorList>
    </citation>
    <scope>NUCLEOTIDE SEQUENCE</scope>
    <source>
        <tissue evidence="1">Shoot tissue taken approximately 20 cm above the soil surface</tissue>
    </source>
</reference>
<protein>
    <submittedName>
        <fullName evidence="1">Uncharacterized protein</fullName>
    </submittedName>
</protein>